<proteinExistence type="predicted"/>
<keyword evidence="1 2" id="KW-0238">DNA-binding</keyword>
<comment type="caution">
    <text evidence="4">The sequence shown here is derived from an EMBL/GenBank/DDBJ whole genome shotgun (WGS) entry which is preliminary data.</text>
</comment>
<dbReference type="Pfam" id="PF02899">
    <property type="entry name" value="Phage_int_SAM_1"/>
    <property type="match status" value="1"/>
</dbReference>
<dbReference type="EMBL" id="JAGGLU010000005">
    <property type="protein sequence ID" value="MBP2057961.1"/>
    <property type="molecule type" value="Genomic_DNA"/>
</dbReference>
<dbReference type="InterPro" id="IPR044068">
    <property type="entry name" value="CB"/>
</dbReference>
<name>A0ABS4MF48_9LACO</name>
<evidence type="ECO:0000313" key="5">
    <source>
        <dbReference type="Proteomes" id="UP001519292"/>
    </source>
</evidence>
<dbReference type="SUPFAM" id="SSF56349">
    <property type="entry name" value="DNA breaking-rejoining enzymes"/>
    <property type="match status" value="1"/>
</dbReference>
<accession>A0ABS4MF48</accession>
<sequence length="267" mass="31155">MYDFPYINNFNDWCSTRHLQAQTIQSINQSVNYFWNYYLTNANHTPNLDELSSQDIRSFLVNLEVNENRSVQTLNKYITHLKKYFSFLYDHKLMPNYVLTDIKGHTFDRTPRFCLDWIDSLDKIIANEKVSLDTKKLLILIAYGFEPNKLLGLTIADVQGKINKKTYIDILSTPALPNLPQLIFHTKKGRPLSALPSLSRRILADRDTLNLDLTPGKLRLSYIYRLVNDSSLSDDDLTNLIHCNRKTITYYRDQATKASFIKFKPNF</sequence>
<keyword evidence="5" id="KW-1185">Reference proteome</keyword>
<dbReference type="Proteomes" id="UP001519292">
    <property type="component" value="Unassembled WGS sequence"/>
</dbReference>
<evidence type="ECO:0000256" key="2">
    <source>
        <dbReference type="PROSITE-ProRule" id="PRU01248"/>
    </source>
</evidence>
<dbReference type="InterPro" id="IPR004107">
    <property type="entry name" value="Integrase_SAM-like_N"/>
</dbReference>
<organism evidence="4 5">
    <name type="scientific">Lactobacillus colini</name>
    <dbReference type="NCBI Taxonomy" id="1819254"/>
    <lineage>
        <taxon>Bacteria</taxon>
        <taxon>Bacillati</taxon>
        <taxon>Bacillota</taxon>
        <taxon>Bacilli</taxon>
        <taxon>Lactobacillales</taxon>
        <taxon>Lactobacillaceae</taxon>
        <taxon>Lactobacillus</taxon>
    </lineage>
</organism>
<dbReference type="PROSITE" id="PS51900">
    <property type="entry name" value="CB"/>
    <property type="match status" value="1"/>
</dbReference>
<evidence type="ECO:0000256" key="1">
    <source>
        <dbReference type="ARBA" id="ARBA00023125"/>
    </source>
</evidence>
<evidence type="ECO:0000259" key="3">
    <source>
        <dbReference type="PROSITE" id="PS51900"/>
    </source>
</evidence>
<dbReference type="Gene3D" id="1.10.150.130">
    <property type="match status" value="1"/>
</dbReference>
<dbReference type="InterPro" id="IPR011010">
    <property type="entry name" value="DNA_brk_join_enz"/>
</dbReference>
<dbReference type="InterPro" id="IPR010998">
    <property type="entry name" value="Integrase_recombinase_N"/>
</dbReference>
<protein>
    <submittedName>
        <fullName evidence="4">Site-specific recombinase XerC</fullName>
    </submittedName>
</protein>
<gene>
    <name evidence="4" type="ORF">J2Z60_001136</name>
</gene>
<evidence type="ECO:0000313" key="4">
    <source>
        <dbReference type="EMBL" id="MBP2057961.1"/>
    </source>
</evidence>
<feature type="domain" description="Core-binding (CB)" evidence="3">
    <location>
        <begin position="1"/>
        <end position="89"/>
    </location>
</feature>
<reference evidence="4 5" key="1">
    <citation type="submission" date="2021-03" db="EMBL/GenBank/DDBJ databases">
        <title>Genomic Encyclopedia of Type Strains, Phase IV (KMG-IV): sequencing the most valuable type-strain genomes for metagenomic binning, comparative biology and taxonomic classification.</title>
        <authorList>
            <person name="Goeker M."/>
        </authorList>
    </citation>
    <scope>NUCLEOTIDE SEQUENCE [LARGE SCALE GENOMIC DNA]</scope>
    <source>
        <strain evidence="4 5">DSM 101872</strain>
    </source>
</reference>
<dbReference type="RefSeq" id="WP_209686701.1">
    <property type="nucleotide sequence ID" value="NZ_JAGGLU010000005.1"/>
</dbReference>